<dbReference type="SMART" id="SM00897">
    <property type="entry name" value="FIST"/>
    <property type="match status" value="1"/>
</dbReference>
<dbReference type="AlphaFoldDB" id="A0A6J7I0F7"/>
<dbReference type="InterPro" id="IPR013702">
    <property type="entry name" value="FIST_domain_N"/>
</dbReference>
<dbReference type="Pfam" id="PF08495">
    <property type="entry name" value="FIST"/>
    <property type="match status" value="1"/>
</dbReference>
<organism evidence="8">
    <name type="scientific">freshwater metagenome</name>
    <dbReference type="NCBI Taxonomy" id="449393"/>
    <lineage>
        <taxon>unclassified sequences</taxon>
        <taxon>metagenomes</taxon>
        <taxon>ecological metagenomes</taxon>
    </lineage>
</organism>
<dbReference type="PANTHER" id="PTHR14939">
    <property type="entry name" value="F-BOX ONLY PROTEIN 22"/>
    <property type="match status" value="1"/>
</dbReference>
<keyword evidence="4" id="KW-1133">Transmembrane helix</keyword>
<dbReference type="GO" id="GO:0005886">
    <property type="term" value="C:plasma membrane"/>
    <property type="evidence" value="ECO:0007669"/>
    <property type="project" value="UniProtKB-SubCell"/>
</dbReference>
<keyword evidence="3" id="KW-0812">Transmembrane</keyword>
<name>A0A6J7I0F7_9ZZZZ</name>
<dbReference type="InterPro" id="IPR016741">
    <property type="entry name" value="UCP018953"/>
</dbReference>
<evidence type="ECO:0000259" key="7">
    <source>
        <dbReference type="SMART" id="SM01204"/>
    </source>
</evidence>
<dbReference type="SMART" id="SM01204">
    <property type="entry name" value="FIST_C"/>
    <property type="match status" value="1"/>
</dbReference>
<gene>
    <name evidence="8" type="ORF">UFOPK3674_00741</name>
</gene>
<evidence type="ECO:0000259" key="6">
    <source>
        <dbReference type="SMART" id="SM00897"/>
    </source>
</evidence>
<reference evidence="8" key="1">
    <citation type="submission" date="2020-05" db="EMBL/GenBank/DDBJ databases">
        <authorList>
            <person name="Chiriac C."/>
            <person name="Salcher M."/>
            <person name="Ghai R."/>
            <person name="Kavagutti S V."/>
        </authorList>
    </citation>
    <scope>NUCLEOTIDE SEQUENCE</scope>
</reference>
<feature type="domain" description="FIST" evidence="6">
    <location>
        <begin position="34"/>
        <end position="223"/>
    </location>
</feature>
<dbReference type="PANTHER" id="PTHR14939:SF5">
    <property type="entry name" value="F-BOX ONLY PROTEIN 22"/>
    <property type="match status" value="1"/>
</dbReference>
<evidence type="ECO:0000256" key="1">
    <source>
        <dbReference type="ARBA" id="ARBA00004651"/>
    </source>
</evidence>
<dbReference type="EMBL" id="CAFBMX010000003">
    <property type="protein sequence ID" value="CAB4924202.1"/>
    <property type="molecule type" value="Genomic_DNA"/>
</dbReference>
<dbReference type="InterPro" id="IPR019494">
    <property type="entry name" value="FIST_C"/>
</dbReference>
<evidence type="ECO:0000313" key="8">
    <source>
        <dbReference type="EMBL" id="CAB4924202.1"/>
    </source>
</evidence>
<evidence type="ECO:0000256" key="4">
    <source>
        <dbReference type="ARBA" id="ARBA00022989"/>
    </source>
</evidence>
<protein>
    <submittedName>
        <fullName evidence="8">Unannotated protein</fullName>
    </submittedName>
</protein>
<dbReference type="PIRSF" id="PIRSF018953">
    <property type="entry name" value="UCP018953"/>
    <property type="match status" value="1"/>
</dbReference>
<comment type="subcellular location">
    <subcellularLocation>
        <location evidence="1">Cell membrane</location>
        <topology evidence="1">Multi-pass membrane protein</topology>
    </subcellularLocation>
</comment>
<evidence type="ECO:0000256" key="2">
    <source>
        <dbReference type="ARBA" id="ARBA00022475"/>
    </source>
</evidence>
<proteinExistence type="predicted"/>
<evidence type="ECO:0000256" key="5">
    <source>
        <dbReference type="ARBA" id="ARBA00023136"/>
    </source>
</evidence>
<accession>A0A6J7I0F7</accession>
<evidence type="ECO:0000256" key="3">
    <source>
        <dbReference type="ARBA" id="ARBA00022692"/>
    </source>
</evidence>
<sequence length="382" mass="38591">MEVRIGSGWSTVEDARVAAIEAGTDARQALDGCRPDLVVIFASGLHLEAAEATLEGVHEALAPRDLIGCGVGAVLAQGREFEDRSAVTVWAGSFPDAAIETFHLTLGDRDGQPGLDGLSPSAGHGPALLLPAPQHFPTELALDALAQAAPGRPVLGGVASALTRDGTPVLFRGADVLTGGAVGAILNGVEMLPCVSQGVAPIGPILEVTEADGRIIRTLDGVPALERLRAAIDGLSGSDRSLVSSGLLLGVAQEAAPLPEYLVQGLVGADPQAGTIAVGVAVEEGALVRLHARDAATAAHDLRERLALRREALDGDPAGALVFTCNGRGARFFGSADQDAGAVDEIFGGAPSAGFFAAGEIGPVAAVNLMHGFTATVAVFAA</sequence>
<keyword evidence="5" id="KW-0472">Membrane</keyword>
<dbReference type="Pfam" id="PF10442">
    <property type="entry name" value="FIST_C"/>
    <property type="match status" value="1"/>
</dbReference>
<feature type="domain" description="FIST C-domain" evidence="7">
    <location>
        <begin position="224"/>
        <end position="364"/>
    </location>
</feature>
<keyword evidence="2" id="KW-1003">Cell membrane</keyword>